<dbReference type="AlphaFoldDB" id="A0A059JKW7"/>
<evidence type="ECO:0000256" key="2">
    <source>
        <dbReference type="ARBA" id="ARBA00022692"/>
    </source>
</evidence>
<protein>
    <recommendedName>
        <fullName evidence="7">Rhodopsin domain-containing protein</fullName>
    </recommendedName>
</protein>
<dbReference type="InterPro" id="IPR052337">
    <property type="entry name" value="SAT4-like"/>
</dbReference>
<feature type="domain" description="Rhodopsin" evidence="7">
    <location>
        <begin position="44"/>
        <end position="280"/>
    </location>
</feature>
<dbReference type="EMBL" id="AOKY01000017">
    <property type="protein sequence ID" value="KDB28112.1"/>
    <property type="molecule type" value="Genomic_DNA"/>
</dbReference>
<evidence type="ECO:0000313" key="9">
    <source>
        <dbReference type="Proteomes" id="UP000024533"/>
    </source>
</evidence>
<dbReference type="STRING" id="1215338.A0A059JKW7"/>
<feature type="non-terminal residue" evidence="8">
    <location>
        <position position="366"/>
    </location>
</feature>
<dbReference type="GO" id="GO:0016020">
    <property type="term" value="C:membrane"/>
    <property type="evidence" value="ECO:0007669"/>
    <property type="project" value="UniProtKB-SubCell"/>
</dbReference>
<gene>
    <name evidence="8" type="ORF">H109_00131</name>
</gene>
<dbReference type="Pfam" id="PF20684">
    <property type="entry name" value="Fung_rhodopsin"/>
    <property type="match status" value="1"/>
</dbReference>
<sequence length="366" mass="40421">MAPSTPSNGTAPAPGAVIQVGMDRADLWVPCVVLVVVSGLSVVVRLVGRYYRAGIHVDDYMILSAYAITAPFTAVMVLGVFHGMGRHTRECSPQDRIIALKCLYILQVLYKPALGLIKISFLLLYLRIFYVQNWFRWSCYFLIGLTVLMTIGFTCPSVWQCKPIHAYWARSIPHKCIENAQWRVVYSGLNVATDLLIYLLPIKQTIALPMRTRDKLAVISIFSLGGFVCVISIVRITYIIGKSDNRDPLWSIAPLALWTTIELNTGIIVSCLPMLRQPLSLLCPSILSSLRDGSRGYRENSHQLKYGHNGGESGRGAVPVGSADSRWVDHYNDDIYMDTVTSIIDVGGAGSKEYSFSPTPPSDGTA</sequence>
<name>A0A059JKW7_TRIIM</name>
<evidence type="ECO:0000256" key="1">
    <source>
        <dbReference type="ARBA" id="ARBA00004141"/>
    </source>
</evidence>
<feature type="transmembrane region" description="Helical" evidence="6">
    <location>
        <begin position="216"/>
        <end position="240"/>
    </location>
</feature>
<dbReference type="InterPro" id="IPR049326">
    <property type="entry name" value="Rhodopsin_dom_fungi"/>
</dbReference>
<evidence type="ECO:0000256" key="3">
    <source>
        <dbReference type="ARBA" id="ARBA00022989"/>
    </source>
</evidence>
<accession>A0A059JKW7</accession>
<dbReference type="HOGENOM" id="CLU_028200_0_2_1"/>
<evidence type="ECO:0000256" key="5">
    <source>
        <dbReference type="ARBA" id="ARBA00038359"/>
    </source>
</evidence>
<feature type="transmembrane region" description="Helical" evidence="6">
    <location>
        <begin position="180"/>
        <end position="200"/>
    </location>
</feature>
<keyword evidence="3 6" id="KW-1133">Transmembrane helix</keyword>
<feature type="transmembrane region" description="Helical" evidence="6">
    <location>
        <begin position="104"/>
        <end position="126"/>
    </location>
</feature>
<comment type="subcellular location">
    <subcellularLocation>
        <location evidence="1">Membrane</location>
        <topology evidence="1">Multi-pass membrane protein</topology>
    </subcellularLocation>
</comment>
<dbReference type="OMA" id="WISYATV"/>
<dbReference type="Proteomes" id="UP000024533">
    <property type="component" value="Unassembled WGS sequence"/>
</dbReference>
<keyword evidence="2 6" id="KW-0812">Transmembrane</keyword>
<evidence type="ECO:0000313" key="8">
    <source>
        <dbReference type="EMBL" id="KDB28112.1"/>
    </source>
</evidence>
<feature type="transmembrane region" description="Helical" evidence="6">
    <location>
        <begin position="252"/>
        <end position="275"/>
    </location>
</feature>
<feature type="transmembrane region" description="Helical" evidence="6">
    <location>
        <begin position="27"/>
        <end position="48"/>
    </location>
</feature>
<organism evidence="8 9">
    <name type="scientific">Trichophyton interdigitale (strain MR816)</name>
    <dbReference type="NCBI Taxonomy" id="1215338"/>
    <lineage>
        <taxon>Eukaryota</taxon>
        <taxon>Fungi</taxon>
        <taxon>Dikarya</taxon>
        <taxon>Ascomycota</taxon>
        <taxon>Pezizomycotina</taxon>
        <taxon>Eurotiomycetes</taxon>
        <taxon>Eurotiomycetidae</taxon>
        <taxon>Onygenales</taxon>
        <taxon>Arthrodermataceae</taxon>
        <taxon>Trichophyton</taxon>
    </lineage>
</organism>
<feature type="transmembrane region" description="Helical" evidence="6">
    <location>
        <begin position="60"/>
        <end position="84"/>
    </location>
</feature>
<proteinExistence type="inferred from homology"/>
<keyword evidence="4 6" id="KW-0472">Membrane</keyword>
<dbReference type="PANTHER" id="PTHR33048:SF55">
    <property type="entry name" value="INTEGRAL MEMBRANE PROTEIN"/>
    <property type="match status" value="1"/>
</dbReference>
<keyword evidence="9" id="KW-1185">Reference proteome</keyword>
<evidence type="ECO:0000259" key="7">
    <source>
        <dbReference type="Pfam" id="PF20684"/>
    </source>
</evidence>
<dbReference type="PANTHER" id="PTHR33048">
    <property type="entry name" value="PTH11-LIKE INTEGRAL MEMBRANE PROTEIN (AFU_ORTHOLOGUE AFUA_5G11245)"/>
    <property type="match status" value="1"/>
</dbReference>
<feature type="transmembrane region" description="Helical" evidence="6">
    <location>
        <begin position="138"/>
        <end position="160"/>
    </location>
</feature>
<comment type="caution">
    <text evidence="8">The sequence shown here is derived from an EMBL/GenBank/DDBJ whole genome shotgun (WGS) entry which is preliminary data.</text>
</comment>
<dbReference type="OrthoDB" id="444631at2759"/>
<comment type="similarity">
    <text evidence="5">Belongs to the SAT4 family.</text>
</comment>
<evidence type="ECO:0000256" key="4">
    <source>
        <dbReference type="ARBA" id="ARBA00023136"/>
    </source>
</evidence>
<reference evidence="8 9" key="1">
    <citation type="submission" date="2014-02" db="EMBL/GenBank/DDBJ databases">
        <title>The Genome Sequence of Trichophyton interdigitale MR816.</title>
        <authorList>
            <consortium name="The Broad Institute Genomics Platform"/>
            <person name="Cuomo C.A."/>
            <person name="White T.C."/>
            <person name="Graser Y."/>
            <person name="Martinez-Rossi N."/>
            <person name="Heitman J."/>
            <person name="Young S.K."/>
            <person name="Zeng Q."/>
            <person name="Gargeya S."/>
            <person name="Abouelleil A."/>
            <person name="Alvarado L."/>
            <person name="Chapman S.B."/>
            <person name="Gainer-Dewar J."/>
            <person name="Goldberg J."/>
            <person name="Griggs A."/>
            <person name="Gujja S."/>
            <person name="Hansen M."/>
            <person name="Howarth C."/>
            <person name="Imamovic A."/>
            <person name="Larimer J."/>
            <person name="Martinez D."/>
            <person name="Murphy C."/>
            <person name="Pearson M.D."/>
            <person name="Persinoti G."/>
            <person name="Poon T."/>
            <person name="Priest M."/>
            <person name="Roberts A.D."/>
            <person name="Saif S."/>
            <person name="Shea T.D."/>
            <person name="Sykes S.N."/>
            <person name="Wortman J."/>
            <person name="Nusbaum C."/>
            <person name="Birren B."/>
        </authorList>
    </citation>
    <scope>NUCLEOTIDE SEQUENCE [LARGE SCALE GENOMIC DNA]</scope>
    <source>
        <strain evidence="8 9">MR816</strain>
    </source>
</reference>
<evidence type="ECO:0000256" key="6">
    <source>
        <dbReference type="SAM" id="Phobius"/>
    </source>
</evidence>